<comment type="caution">
    <text evidence="3">The sequence shown here is derived from an EMBL/GenBank/DDBJ whole genome shotgun (WGS) entry which is preliminary data.</text>
</comment>
<dbReference type="InterPro" id="IPR010657">
    <property type="entry name" value="ImpA_N"/>
</dbReference>
<feature type="transmembrane region" description="Helical" evidence="1">
    <location>
        <begin position="204"/>
        <end position="225"/>
    </location>
</feature>
<proteinExistence type="predicted"/>
<dbReference type="Proteomes" id="UP001595384">
    <property type="component" value="Unassembled WGS sequence"/>
</dbReference>
<accession>A0ABV7CCH6</accession>
<keyword evidence="1" id="KW-0472">Membrane</keyword>
<evidence type="ECO:0000313" key="4">
    <source>
        <dbReference type="Proteomes" id="UP001595384"/>
    </source>
</evidence>
<keyword evidence="1" id="KW-1133">Transmembrane helix</keyword>
<dbReference type="RefSeq" id="WP_123014788.1">
    <property type="nucleotide sequence ID" value="NZ_AP024912.1"/>
</dbReference>
<name>A0ABV7CCH6_9VIBR</name>
<gene>
    <name evidence="3" type="ORF">ACFODT_11465</name>
</gene>
<evidence type="ECO:0000259" key="2">
    <source>
        <dbReference type="Pfam" id="PF06812"/>
    </source>
</evidence>
<dbReference type="Pfam" id="PF06812">
    <property type="entry name" value="ImpA_N"/>
    <property type="match status" value="1"/>
</dbReference>
<organism evidence="3 4">
    <name type="scientific">Vibrio zhugei</name>
    <dbReference type="NCBI Taxonomy" id="2479546"/>
    <lineage>
        <taxon>Bacteria</taxon>
        <taxon>Pseudomonadati</taxon>
        <taxon>Pseudomonadota</taxon>
        <taxon>Gammaproteobacteria</taxon>
        <taxon>Vibrionales</taxon>
        <taxon>Vibrionaceae</taxon>
        <taxon>Vibrio</taxon>
    </lineage>
</organism>
<dbReference type="EMBL" id="JBHRSE010000074">
    <property type="protein sequence ID" value="MFC3024441.1"/>
    <property type="molecule type" value="Genomic_DNA"/>
</dbReference>
<dbReference type="PANTHER" id="PTHR37024:SF5">
    <property type="entry name" value="IMPA N-TERMINAL DOMAIN-CONTAINING PROTEIN"/>
    <property type="match status" value="1"/>
</dbReference>
<feature type="domain" description="ImpA N-terminal" evidence="2">
    <location>
        <begin position="21"/>
        <end position="96"/>
    </location>
</feature>
<evidence type="ECO:0000313" key="3">
    <source>
        <dbReference type="EMBL" id="MFC3024441.1"/>
    </source>
</evidence>
<reference evidence="4" key="1">
    <citation type="journal article" date="2019" name="Int. J. Syst. Evol. Microbiol.">
        <title>The Global Catalogue of Microorganisms (GCM) 10K type strain sequencing project: providing services to taxonomists for standard genome sequencing and annotation.</title>
        <authorList>
            <consortium name="The Broad Institute Genomics Platform"/>
            <consortium name="The Broad Institute Genome Sequencing Center for Infectious Disease"/>
            <person name="Wu L."/>
            <person name="Ma J."/>
        </authorList>
    </citation>
    <scope>NUCLEOTIDE SEQUENCE [LARGE SCALE GENOMIC DNA]</scope>
    <source>
        <strain evidence="4">KCTC 62784</strain>
    </source>
</reference>
<evidence type="ECO:0000256" key="1">
    <source>
        <dbReference type="SAM" id="Phobius"/>
    </source>
</evidence>
<dbReference type="PANTHER" id="PTHR37024">
    <property type="entry name" value="TYPE VI SECRETION SYSTEM DUF2094 AND IMPA-RELATED DOMAIN PROTEIN"/>
    <property type="match status" value="1"/>
</dbReference>
<keyword evidence="1" id="KW-0812">Transmembrane</keyword>
<protein>
    <submittedName>
        <fullName evidence="3">Type VI secretion system ImpA family N-terminal domain-containing protein</fullName>
    </submittedName>
</protein>
<keyword evidence="4" id="KW-1185">Reference proteome</keyword>
<sequence length="430" mass="49815">MQNTIFLDNRYYYLTDDSHEIRDLADYETVREQLNRRFNPLAGGPNWDEIYACCQRLAQGPGLDLLMTGYFTVASLKVSGLTGLANGLEMLAAYLSMQLSPSAKQCNARKDIFDWVNSRVARELKDLKPSYEELRDLYRAERYCERLHQLLEQQQPQQLIDFESLGYALFEHIDRIEARYHTLLKREEKETQSLHNWVPRTRHYWRLVAAFLCGGALVVAAWFGYQRIPWFHQDDYATSQSVPLLNSSAQAQRYQDRVSAAQLSRWEGDFIPLYASSIESHLHTSVFSHVWQAQQQMSVLTTLYPQSPQVVTLAETLHKNQQAALAQTQRFVERFRQIRTLMANVSLMAKKGRLRALQQHTQDLEDFAVSLSPVYGRVDYVQTLIKQGEMNKANKEFVVLKQRLNSLAWQMIQLQQRLNVNASTPTVIGQ</sequence>